<dbReference type="AlphaFoldDB" id="A0A699R8X5"/>
<keyword evidence="1" id="KW-0479">Metal-binding</keyword>
<feature type="non-terminal residue" evidence="3">
    <location>
        <position position="1"/>
    </location>
</feature>
<reference evidence="3" key="1">
    <citation type="journal article" date="2019" name="Sci. Rep.">
        <title>Draft genome of Tanacetum cinerariifolium, the natural source of mosquito coil.</title>
        <authorList>
            <person name="Yamashiro T."/>
            <person name="Shiraishi A."/>
            <person name="Satake H."/>
            <person name="Nakayama K."/>
        </authorList>
    </citation>
    <scope>NUCLEOTIDE SEQUENCE</scope>
</reference>
<dbReference type="InterPro" id="IPR001878">
    <property type="entry name" value="Znf_CCHC"/>
</dbReference>
<keyword evidence="1" id="KW-0863">Zinc-finger</keyword>
<dbReference type="PROSITE" id="PS50158">
    <property type="entry name" value="ZF_CCHC"/>
    <property type="match status" value="1"/>
</dbReference>
<dbReference type="InterPro" id="IPR036875">
    <property type="entry name" value="Znf_CCHC_sf"/>
</dbReference>
<keyword evidence="1" id="KW-0862">Zinc</keyword>
<organism evidence="3">
    <name type="scientific">Tanacetum cinerariifolium</name>
    <name type="common">Dalmatian daisy</name>
    <name type="synonym">Chrysanthemum cinerariifolium</name>
    <dbReference type="NCBI Taxonomy" id="118510"/>
    <lineage>
        <taxon>Eukaryota</taxon>
        <taxon>Viridiplantae</taxon>
        <taxon>Streptophyta</taxon>
        <taxon>Embryophyta</taxon>
        <taxon>Tracheophyta</taxon>
        <taxon>Spermatophyta</taxon>
        <taxon>Magnoliopsida</taxon>
        <taxon>eudicotyledons</taxon>
        <taxon>Gunneridae</taxon>
        <taxon>Pentapetalae</taxon>
        <taxon>asterids</taxon>
        <taxon>campanulids</taxon>
        <taxon>Asterales</taxon>
        <taxon>Asteraceae</taxon>
        <taxon>Asteroideae</taxon>
        <taxon>Anthemideae</taxon>
        <taxon>Anthemidinae</taxon>
        <taxon>Tanacetum</taxon>
    </lineage>
</organism>
<dbReference type="Pfam" id="PF00098">
    <property type="entry name" value="zf-CCHC"/>
    <property type="match status" value="1"/>
</dbReference>
<dbReference type="Gene3D" id="4.10.60.10">
    <property type="entry name" value="Zinc finger, CCHC-type"/>
    <property type="match status" value="1"/>
</dbReference>
<evidence type="ECO:0000259" key="2">
    <source>
        <dbReference type="PROSITE" id="PS50158"/>
    </source>
</evidence>
<accession>A0A699R8X5</accession>
<dbReference type="SUPFAM" id="SSF57756">
    <property type="entry name" value="Retrovirus zinc finger-like domains"/>
    <property type="match status" value="1"/>
</dbReference>
<dbReference type="EMBL" id="BKCJ011080414">
    <property type="protein sequence ID" value="GFC81577.1"/>
    <property type="molecule type" value="Genomic_DNA"/>
</dbReference>
<gene>
    <name evidence="3" type="ORF">Tci_853547</name>
</gene>
<name>A0A699R8X5_TANCI</name>
<proteinExistence type="predicted"/>
<comment type="caution">
    <text evidence="3">The sequence shown here is derived from an EMBL/GenBank/DDBJ whole genome shotgun (WGS) entry which is preliminary data.</text>
</comment>
<protein>
    <recommendedName>
        <fullName evidence="2">CCHC-type domain-containing protein</fullName>
    </recommendedName>
</protein>
<evidence type="ECO:0000256" key="1">
    <source>
        <dbReference type="PROSITE-ProRule" id="PRU00047"/>
    </source>
</evidence>
<dbReference type="GO" id="GO:0003676">
    <property type="term" value="F:nucleic acid binding"/>
    <property type="evidence" value="ECO:0007669"/>
    <property type="project" value="InterPro"/>
</dbReference>
<dbReference type="SMART" id="SM00343">
    <property type="entry name" value="ZnF_C2HC"/>
    <property type="match status" value="2"/>
</dbReference>
<feature type="domain" description="CCHC-type" evidence="2">
    <location>
        <begin position="35"/>
        <end position="50"/>
    </location>
</feature>
<evidence type="ECO:0000313" key="3">
    <source>
        <dbReference type="EMBL" id="GFC81577.1"/>
    </source>
</evidence>
<dbReference type="GO" id="GO:0008270">
    <property type="term" value="F:zinc ion binding"/>
    <property type="evidence" value="ECO:0007669"/>
    <property type="project" value="UniProtKB-KW"/>
</dbReference>
<sequence length="110" mass="12346">KNKKHGGDCWKCGKCGKLGHKIAACWSLDIKDVTCFNCNEKCHRKRDCPKLKNNGQGGNNRGAVYKLRAVDPQHDLKVVTELPRFSPPRQVEFRIDLIPGVAPMARAHLI</sequence>